<proteinExistence type="predicted"/>
<organism evidence="1 2">
    <name type="scientific">Digitaria exilis</name>
    <dbReference type="NCBI Taxonomy" id="1010633"/>
    <lineage>
        <taxon>Eukaryota</taxon>
        <taxon>Viridiplantae</taxon>
        <taxon>Streptophyta</taxon>
        <taxon>Embryophyta</taxon>
        <taxon>Tracheophyta</taxon>
        <taxon>Spermatophyta</taxon>
        <taxon>Magnoliopsida</taxon>
        <taxon>Liliopsida</taxon>
        <taxon>Poales</taxon>
        <taxon>Poaceae</taxon>
        <taxon>PACMAD clade</taxon>
        <taxon>Panicoideae</taxon>
        <taxon>Panicodae</taxon>
        <taxon>Paniceae</taxon>
        <taxon>Anthephorinae</taxon>
        <taxon>Digitaria</taxon>
    </lineage>
</organism>
<evidence type="ECO:0000313" key="2">
    <source>
        <dbReference type="Proteomes" id="UP000636709"/>
    </source>
</evidence>
<accession>A0A835DUZ7</accession>
<name>A0A835DUZ7_9POAL</name>
<dbReference type="Proteomes" id="UP000636709">
    <property type="component" value="Unassembled WGS sequence"/>
</dbReference>
<dbReference type="AlphaFoldDB" id="A0A835DUZ7"/>
<keyword evidence="2" id="KW-1185">Reference proteome</keyword>
<sequence length="54" mass="5515">MHLSSGGFVIPSCPPESQGAQVVEGNGHIMDYAYQLGGGTLSMSLDHPGGWVAA</sequence>
<comment type="caution">
    <text evidence="1">The sequence shown here is derived from an EMBL/GenBank/DDBJ whole genome shotgun (WGS) entry which is preliminary data.</text>
</comment>
<evidence type="ECO:0000313" key="1">
    <source>
        <dbReference type="EMBL" id="KAF8647271.1"/>
    </source>
</evidence>
<dbReference type="EMBL" id="JACEFO010002865">
    <property type="protein sequence ID" value="KAF8647271.1"/>
    <property type="molecule type" value="Genomic_DNA"/>
</dbReference>
<protein>
    <submittedName>
        <fullName evidence="1">Uncharacterized protein</fullName>
    </submittedName>
</protein>
<reference evidence="1" key="1">
    <citation type="submission" date="2020-07" db="EMBL/GenBank/DDBJ databases">
        <title>Genome sequence and genetic diversity analysis of an under-domesticated orphan crop, white fonio (Digitaria exilis).</title>
        <authorList>
            <person name="Bennetzen J.L."/>
            <person name="Chen S."/>
            <person name="Ma X."/>
            <person name="Wang X."/>
            <person name="Yssel A.E.J."/>
            <person name="Chaluvadi S.R."/>
            <person name="Johnson M."/>
            <person name="Gangashetty P."/>
            <person name="Hamidou F."/>
            <person name="Sanogo M.D."/>
            <person name="Zwaenepoel A."/>
            <person name="Wallace J."/>
            <person name="Van De Peer Y."/>
            <person name="Van Deynze A."/>
        </authorList>
    </citation>
    <scope>NUCLEOTIDE SEQUENCE</scope>
    <source>
        <tissue evidence="1">Leaves</tissue>
    </source>
</reference>
<gene>
    <name evidence="1" type="ORF">HU200_065418</name>
</gene>